<dbReference type="NCBIfam" id="TIGR00460">
    <property type="entry name" value="fmt"/>
    <property type="match status" value="1"/>
</dbReference>
<dbReference type="EC" id="2.1.2.9" evidence="2"/>
<dbReference type="GO" id="GO:0005739">
    <property type="term" value="C:mitochondrion"/>
    <property type="evidence" value="ECO:0007669"/>
    <property type="project" value="TreeGrafter"/>
</dbReference>
<feature type="domain" description="Formyl transferase N-terminal" evidence="7">
    <location>
        <begin position="43"/>
        <end position="226"/>
    </location>
</feature>
<dbReference type="AlphaFoldDB" id="A0A1Z5KP06"/>
<proteinExistence type="inferred from homology"/>
<dbReference type="InterPro" id="IPR002376">
    <property type="entry name" value="Formyl_transf_N"/>
</dbReference>
<dbReference type="EMBL" id="BDSP01000264">
    <property type="protein sequence ID" value="GAX28060.1"/>
    <property type="molecule type" value="Genomic_DNA"/>
</dbReference>
<dbReference type="InterPro" id="IPR011034">
    <property type="entry name" value="Formyl_transferase-like_C_sf"/>
</dbReference>
<dbReference type="InterPro" id="IPR005793">
    <property type="entry name" value="Formyl_trans_C"/>
</dbReference>
<dbReference type="InParanoid" id="A0A1Z5KP06"/>
<feature type="chain" id="PRO_5012871098" description="Methionyl-tRNA formyltransferase, mitochondrial" evidence="6">
    <location>
        <begin position="21"/>
        <end position="378"/>
    </location>
</feature>
<protein>
    <recommendedName>
        <fullName evidence="3">Methionyl-tRNA formyltransferase, mitochondrial</fullName>
        <ecNumber evidence="2">2.1.2.9</ecNumber>
    </recommendedName>
</protein>
<evidence type="ECO:0000259" key="7">
    <source>
        <dbReference type="Pfam" id="PF00551"/>
    </source>
</evidence>
<dbReference type="Gene3D" id="3.40.50.12230">
    <property type="match status" value="1"/>
</dbReference>
<dbReference type="Pfam" id="PF00551">
    <property type="entry name" value="Formyl_trans_N"/>
    <property type="match status" value="1"/>
</dbReference>
<dbReference type="OrthoDB" id="10268103at2759"/>
<dbReference type="HAMAP" id="MF_00182">
    <property type="entry name" value="Formyl_trans"/>
    <property type="match status" value="1"/>
</dbReference>
<dbReference type="GO" id="GO:0004479">
    <property type="term" value="F:methionyl-tRNA formyltransferase activity"/>
    <property type="evidence" value="ECO:0007669"/>
    <property type="project" value="UniProtKB-EC"/>
</dbReference>
<dbReference type="InterPro" id="IPR005794">
    <property type="entry name" value="Fmt"/>
</dbReference>
<dbReference type="Proteomes" id="UP000198406">
    <property type="component" value="Unassembled WGS sequence"/>
</dbReference>
<dbReference type="InterPro" id="IPR044135">
    <property type="entry name" value="Met-tRNA-FMT_C"/>
</dbReference>
<comment type="similarity">
    <text evidence="1">Belongs to the Fmt family.</text>
</comment>
<evidence type="ECO:0000256" key="3">
    <source>
        <dbReference type="ARBA" id="ARBA00014185"/>
    </source>
</evidence>
<keyword evidence="10" id="KW-1185">Reference proteome</keyword>
<dbReference type="CDD" id="cd08704">
    <property type="entry name" value="Met_tRNA_FMT_C"/>
    <property type="match status" value="1"/>
</dbReference>
<comment type="caution">
    <text evidence="9">The sequence shown here is derived from an EMBL/GenBank/DDBJ whole genome shotgun (WGS) entry which is preliminary data.</text>
</comment>
<evidence type="ECO:0000256" key="2">
    <source>
        <dbReference type="ARBA" id="ARBA00012261"/>
    </source>
</evidence>
<reference evidence="9 10" key="1">
    <citation type="journal article" date="2015" name="Plant Cell">
        <title>Oil accumulation by the oleaginous diatom Fistulifera solaris as revealed by the genome and transcriptome.</title>
        <authorList>
            <person name="Tanaka T."/>
            <person name="Maeda Y."/>
            <person name="Veluchamy A."/>
            <person name="Tanaka M."/>
            <person name="Abida H."/>
            <person name="Marechal E."/>
            <person name="Bowler C."/>
            <person name="Muto M."/>
            <person name="Sunaga Y."/>
            <person name="Tanaka M."/>
            <person name="Yoshino T."/>
            <person name="Taniguchi T."/>
            <person name="Fukuda Y."/>
            <person name="Nemoto M."/>
            <person name="Matsumoto M."/>
            <person name="Wong P.S."/>
            <person name="Aburatani S."/>
            <person name="Fujibuchi W."/>
        </authorList>
    </citation>
    <scope>NUCLEOTIDE SEQUENCE [LARGE SCALE GENOMIC DNA]</scope>
    <source>
        <strain evidence="9 10">JPCC DA0580</strain>
    </source>
</reference>
<dbReference type="PANTHER" id="PTHR11138:SF5">
    <property type="entry name" value="METHIONYL-TRNA FORMYLTRANSFERASE, MITOCHONDRIAL"/>
    <property type="match status" value="1"/>
</dbReference>
<feature type="signal peptide" evidence="6">
    <location>
        <begin position="1"/>
        <end position="20"/>
    </location>
</feature>
<gene>
    <name evidence="9" type="ORF">FisN_2Hh121</name>
</gene>
<keyword evidence="4 9" id="KW-0808">Transferase</keyword>
<dbReference type="CDD" id="cd08646">
    <property type="entry name" value="FMT_core_Met-tRNA-FMT_N"/>
    <property type="match status" value="1"/>
</dbReference>
<keyword evidence="6" id="KW-0732">Signal</keyword>
<dbReference type="PANTHER" id="PTHR11138">
    <property type="entry name" value="METHIONYL-TRNA FORMYLTRANSFERASE"/>
    <property type="match status" value="1"/>
</dbReference>
<name>A0A1Z5KP06_FISSO</name>
<dbReference type="InterPro" id="IPR036477">
    <property type="entry name" value="Formyl_transf_N_sf"/>
</dbReference>
<accession>A0A1Z5KP06</accession>
<evidence type="ECO:0000256" key="1">
    <source>
        <dbReference type="ARBA" id="ARBA00010699"/>
    </source>
</evidence>
<evidence type="ECO:0000259" key="8">
    <source>
        <dbReference type="Pfam" id="PF02911"/>
    </source>
</evidence>
<dbReference type="InterPro" id="IPR041711">
    <property type="entry name" value="Met-tRNA-FMT_N"/>
</dbReference>
<sequence>MFTPFSLILMSVLLVRSIGAWQSPALSRLHHRHSWLCLYSTKRIVYLGTPEVAATTLSTLHDASLDQNWEIVSVVTQPPTRRRRKGDKLEPSPVGKTAELLGIPVLTPQKANDPQFLDALQDLQPDLCITAAYGQYLPKRFLATPTAGTVNIHPSLLPKWRGASPVQRSLQAGDNPVGVTVLYTVSKMDAGPIISQISVPIEDTETSITVLPKLFEIGTKELIRVLPDILSGQITPETATPQDDAQATAAHLISTAESELKVWNQTARECHNQNRGFAMWPQTYLWIQPGDREPIQIKVLETRVPVMDPIEPVTNTITVGPTRQDGLYVTCFDGSVLELLKVQPATKKAFAARDLQNGYPGETLRWIRQIKDDEESSS</sequence>
<evidence type="ECO:0000256" key="6">
    <source>
        <dbReference type="SAM" id="SignalP"/>
    </source>
</evidence>
<evidence type="ECO:0000256" key="4">
    <source>
        <dbReference type="ARBA" id="ARBA00022679"/>
    </source>
</evidence>
<evidence type="ECO:0000313" key="10">
    <source>
        <dbReference type="Proteomes" id="UP000198406"/>
    </source>
</evidence>
<feature type="domain" description="Formyl transferase C-terminal" evidence="8">
    <location>
        <begin position="263"/>
        <end position="359"/>
    </location>
</feature>
<evidence type="ECO:0000256" key="5">
    <source>
        <dbReference type="ARBA" id="ARBA00022917"/>
    </source>
</evidence>
<evidence type="ECO:0000313" key="9">
    <source>
        <dbReference type="EMBL" id="GAX28060.1"/>
    </source>
</evidence>
<dbReference type="SUPFAM" id="SSF53328">
    <property type="entry name" value="Formyltransferase"/>
    <property type="match status" value="1"/>
</dbReference>
<organism evidence="9 10">
    <name type="scientific">Fistulifera solaris</name>
    <name type="common">Oleaginous diatom</name>
    <dbReference type="NCBI Taxonomy" id="1519565"/>
    <lineage>
        <taxon>Eukaryota</taxon>
        <taxon>Sar</taxon>
        <taxon>Stramenopiles</taxon>
        <taxon>Ochrophyta</taxon>
        <taxon>Bacillariophyta</taxon>
        <taxon>Bacillariophyceae</taxon>
        <taxon>Bacillariophycidae</taxon>
        <taxon>Naviculales</taxon>
        <taxon>Naviculaceae</taxon>
        <taxon>Fistulifera</taxon>
    </lineage>
</organism>
<dbReference type="SUPFAM" id="SSF50486">
    <property type="entry name" value="FMT C-terminal domain-like"/>
    <property type="match status" value="1"/>
</dbReference>
<keyword evidence="5" id="KW-0648">Protein biosynthesis</keyword>
<dbReference type="Pfam" id="PF02911">
    <property type="entry name" value="Formyl_trans_C"/>
    <property type="match status" value="1"/>
</dbReference>